<dbReference type="Gene3D" id="3.40.50.2000">
    <property type="entry name" value="Glycogen Phosphorylase B"/>
    <property type="match status" value="1"/>
</dbReference>
<dbReference type="SUPFAM" id="SSF53756">
    <property type="entry name" value="UDP-Glycosyltransferase/glycogen phosphorylase"/>
    <property type="match status" value="1"/>
</dbReference>
<dbReference type="Pfam" id="PF13692">
    <property type="entry name" value="Glyco_trans_1_4"/>
    <property type="match status" value="1"/>
</dbReference>
<reference evidence="1" key="1">
    <citation type="journal article" date="2020" name="Nature">
        <title>Giant virus diversity and host interactions through global metagenomics.</title>
        <authorList>
            <person name="Schulz F."/>
            <person name="Roux S."/>
            <person name="Paez-Espino D."/>
            <person name="Jungbluth S."/>
            <person name="Walsh D.A."/>
            <person name="Denef V.J."/>
            <person name="McMahon K.D."/>
            <person name="Konstantinidis K.T."/>
            <person name="Eloe-Fadrosh E.A."/>
            <person name="Kyrpides N.C."/>
            <person name="Woyke T."/>
        </authorList>
    </citation>
    <scope>NUCLEOTIDE SEQUENCE</scope>
    <source>
        <strain evidence="1">GVMAG-S-1035303-20</strain>
    </source>
</reference>
<dbReference type="AlphaFoldDB" id="A0A6C0AIZ7"/>
<name>A0A6C0AIZ7_9ZZZZ</name>
<dbReference type="EMBL" id="MN740651">
    <property type="protein sequence ID" value="QHS79738.1"/>
    <property type="molecule type" value="Genomic_DNA"/>
</dbReference>
<evidence type="ECO:0000313" key="1">
    <source>
        <dbReference type="EMBL" id="QHS79738.1"/>
    </source>
</evidence>
<dbReference type="CDD" id="cd03801">
    <property type="entry name" value="GT4_PimA-like"/>
    <property type="match status" value="1"/>
</dbReference>
<protein>
    <submittedName>
        <fullName evidence="1">Uncharacterized protein</fullName>
    </submittedName>
</protein>
<proteinExistence type="predicted"/>
<organism evidence="1">
    <name type="scientific">viral metagenome</name>
    <dbReference type="NCBI Taxonomy" id="1070528"/>
    <lineage>
        <taxon>unclassified sequences</taxon>
        <taxon>metagenomes</taxon>
        <taxon>organismal metagenomes</taxon>
    </lineage>
</organism>
<accession>A0A6C0AIZ7</accession>
<sequence length="412" mass="46248">MAPVRFLLVSTHTEQVTGYSKVSYNLLKQLGTLQPLIKIFHFGFQRTPARLPTPARPLTGIIQYDAAANEDPKEQGFGFNKFKEYVDTVNPDIIMIYNDPIVINQFIQQVKDVPKSWKLWVYLDQVYKGADMGLLRNIENASDRILCFTEEWKKYLMTRLTTPNIKIDVLEHGIDSLVFKPLSDGERAGIRKNLNLKAGDKVFLNMNRNSQRKRLDLTIMGFARLIKKLPDQPLHLVLVTGVKPEGGAYYQPLQIYLNELELLGLDNLKYGTRVTIIDTTAPQAYFNDDAINQLYNVADVGINTSAGEGFGLCQLEHMATGAPQVVLALDCYKAFMNEKTSVQLPTTSYSYLQMTAGVGLTEYTTTAEAVAEGMEKALMMCGKETSEACVSLARSRPWSKICDDFLESVIAK</sequence>
<dbReference type="Gene3D" id="3.40.50.11930">
    <property type="match status" value="1"/>
</dbReference>
<dbReference type="PANTHER" id="PTHR12526">
    <property type="entry name" value="GLYCOSYLTRANSFERASE"/>
    <property type="match status" value="1"/>
</dbReference>